<evidence type="ECO:0000256" key="1">
    <source>
        <dbReference type="ARBA" id="ARBA00022723"/>
    </source>
</evidence>
<dbReference type="GO" id="GO:0016787">
    <property type="term" value="F:hydrolase activity"/>
    <property type="evidence" value="ECO:0007669"/>
    <property type="project" value="UniProtKB-KW"/>
</dbReference>
<dbReference type="EMBL" id="FNLM01000034">
    <property type="protein sequence ID" value="SDU73859.1"/>
    <property type="molecule type" value="Genomic_DNA"/>
</dbReference>
<dbReference type="Pfam" id="PF00149">
    <property type="entry name" value="Metallophos"/>
    <property type="match status" value="1"/>
</dbReference>
<keyword evidence="2" id="KW-0378">Hydrolase</keyword>
<dbReference type="PANTHER" id="PTHR42988:SF2">
    <property type="entry name" value="CYCLIC NUCLEOTIDE PHOSPHODIESTERASE CBUA0032-RELATED"/>
    <property type="match status" value="1"/>
</dbReference>
<gene>
    <name evidence="6" type="ORF">SAMN04488548_1344049</name>
</gene>
<organism evidence="6 7">
    <name type="scientific">Gordonia westfalica</name>
    <dbReference type="NCBI Taxonomy" id="158898"/>
    <lineage>
        <taxon>Bacteria</taxon>
        <taxon>Bacillati</taxon>
        <taxon>Actinomycetota</taxon>
        <taxon>Actinomycetes</taxon>
        <taxon>Mycobacteriales</taxon>
        <taxon>Gordoniaceae</taxon>
        <taxon>Gordonia</taxon>
    </lineage>
</organism>
<protein>
    <submittedName>
        <fullName evidence="6">Calcineurin-like phosphoesterase</fullName>
    </submittedName>
</protein>
<evidence type="ECO:0000259" key="5">
    <source>
        <dbReference type="Pfam" id="PF00149"/>
    </source>
</evidence>
<dbReference type="Gene3D" id="3.60.21.10">
    <property type="match status" value="1"/>
</dbReference>
<evidence type="ECO:0000313" key="7">
    <source>
        <dbReference type="Proteomes" id="UP000183180"/>
    </source>
</evidence>
<dbReference type="PANTHER" id="PTHR42988">
    <property type="entry name" value="PHOSPHOHYDROLASE"/>
    <property type="match status" value="1"/>
</dbReference>
<dbReference type="AlphaFoldDB" id="A0A1H2KYV2"/>
<evidence type="ECO:0000256" key="2">
    <source>
        <dbReference type="ARBA" id="ARBA00022801"/>
    </source>
</evidence>
<dbReference type="GO" id="GO:0046872">
    <property type="term" value="F:metal ion binding"/>
    <property type="evidence" value="ECO:0007669"/>
    <property type="project" value="UniProtKB-KW"/>
</dbReference>
<evidence type="ECO:0000256" key="4">
    <source>
        <dbReference type="ARBA" id="ARBA00025742"/>
    </source>
</evidence>
<keyword evidence="1" id="KW-0479">Metal-binding</keyword>
<dbReference type="RefSeq" id="WP_074852539.1">
    <property type="nucleotide sequence ID" value="NZ_FNLM01000034.1"/>
</dbReference>
<dbReference type="Proteomes" id="UP000183180">
    <property type="component" value="Unassembled WGS sequence"/>
</dbReference>
<evidence type="ECO:0000313" key="6">
    <source>
        <dbReference type="EMBL" id="SDU73859.1"/>
    </source>
</evidence>
<comment type="similarity">
    <text evidence="4">Belongs to the cyclic nucleotide phosphodiesterase class-III family.</text>
</comment>
<name>A0A1H2KYV2_9ACTN</name>
<dbReference type="InterPro" id="IPR029052">
    <property type="entry name" value="Metallo-depent_PP-like"/>
</dbReference>
<keyword evidence="3" id="KW-0408">Iron</keyword>
<feature type="domain" description="Calcineurin-like phosphoesterase" evidence="5">
    <location>
        <begin position="3"/>
        <end position="188"/>
    </location>
</feature>
<proteinExistence type="inferred from homology"/>
<sequence length="245" mass="26914">MFVVAHISDLHFNGTRFNRSRIQSTLSYINARAAGIDVLLVTGDIADEGAPSEYREAFGVLDSPLPILITAGNHDVREPFSATLLGAETSGPINHARRVGDVLFLMCDSSIPGRNDGYLDDRTIAWMSAQLESEGPDTPVFIAFHHPPVELHMPFMDSIRQTGEERLIPLVEHHPNIVAFLCGHAHTPAVTRFADRPLCLAPGVASTLNLPFEGTEIVNRGQPPGIAFHIYDKGRLVTHFRSVMF</sequence>
<accession>A0A1H2KYV2</accession>
<dbReference type="OrthoDB" id="5241795at2"/>
<dbReference type="InterPro" id="IPR050884">
    <property type="entry name" value="CNP_phosphodiesterase-III"/>
</dbReference>
<dbReference type="InterPro" id="IPR004843">
    <property type="entry name" value="Calcineurin-like_PHP"/>
</dbReference>
<reference evidence="6 7" key="1">
    <citation type="submission" date="2016-10" db="EMBL/GenBank/DDBJ databases">
        <authorList>
            <person name="de Groot N.N."/>
        </authorList>
    </citation>
    <scope>NUCLEOTIDE SEQUENCE [LARGE SCALE GENOMIC DNA]</scope>
    <source>
        <strain evidence="6 7">DSM 44215</strain>
    </source>
</reference>
<dbReference type="STRING" id="158898.SAMN04488548_1344049"/>
<dbReference type="SUPFAM" id="SSF56300">
    <property type="entry name" value="Metallo-dependent phosphatases"/>
    <property type="match status" value="1"/>
</dbReference>
<evidence type="ECO:0000256" key="3">
    <source>
        <dbReference type="ARBA" id="ARBA00023004"/>
    </source>
</evidence>